<keyword evidence="1" id="KW-0472">Membrane</keyword>
<evidence type="ECO:0000313" key="2">
    <source>
        <dbReference type="EMBL" id="ARW61954.1"/>
    </source>
</evidence>
<sequence>MVIIFCEIKYTEIFFDILLFIIVIHVCLNFCMISHLSIVDLCSYFSSCKHIFLIICGKNNM</sequence>
<organism evidence="2">
    <name type="scientific">Symphyocladiella dendroidea</name>
    <dbReference type="NCBI Taxonomy" id="2506487"/>
    <lineage>
        <taxon>Eukaryota</taxon>
        <taxon>Rhodophyta</taxon>
        <taxon>Florideophyceae</taxon>
        <taxon>Rhodymeniophycidae</taxon>
        <taxon>Ceramiales</taxon>
        <taxon>Rhodomelaceae</taxon>
        <taxon>Pterosiphonieae</taxon>
        <taxon>Symphyocladiella</taxon>
    </lineage>
</organism>
<dbReference type="EMBL" id="MF101420">
    <property type="protein sequence ID" value="ARW61954.1"/>
    <property type="molecule type" value="Genomic_DNA"/>
</dbReference>
<geneLocation type="chloroplast" evidence="2"/>
<feature type="transmembrane region" description="Helical" evidence="1">
    <location>
        <begin position="17"/>
        <end position="39"/>
    </location>
</feature>
<proteinExistence type="predicted"/>
<dbReference type="AlphaFoldDB" id="A0A1Z1M872"/>
<name>A0A1Z1M872_9FLOR</name>
<accession>A0A1Z1M872</accession>
<keyword evidence="2" id="KW-0150">Chloroplast</keyword>
<keyword evidence="1" id="KW-1133">Transmembrane helix</keyword>
<evidence type="ECO:0000256" key="1">
    <source>
        <dbReference type="SAM" id="Phobius"/>
    </source>
</evidence>
<keyword evidence="1" id="KW-0812">Transmembrane</keyword>
<dbReference type="GeneID" id="33355074"/>
<gene>
    <name evidence="2" type="primary">orf61</name>
</gene>
<reference evidence="2" key="1">
    <citation type="journal article" date="2017" name="J. Phycol.">
        <title>Analysis of chloroplast genomes and a supermatrix inform reclassification of the Rhodomelaceae (Rhodophyta).</title>
        <authorList>
            <person name="Diaz-Tapia P."/>
            <person name="Maggs C.A."/>
            <person name="West J.A."/>
            <person name="Verbruggen H."/>
        </authorList>
    </citation>
    <scope>NUCLEOTIDE SEQUENCE</scope>
    <source>
        <strain evidence="2">JW3780</strain>
    </source>
</reference>
<keyword evidence="2" id="KW-0934">Plastid</keyword>
<dbReference type="RefSeq" id="YP_009393392.1">
    <property type="nucleotide sequence ID" value="NC_035267.1"/>
</dbReference>
<protein>
    <submittedName>
        <fullName evidence="2">Uncharacterized protein</fullName>
    </submittedName>
</protein>